<feature type="region of interest" description="Disordered" evidence="6">
    <location>
        <begin position="349"/>
        <end position="426"/>
    </location>
</feature>
<evidence type="ECO:0000256" key="4">
    <source>
        <dbReference type="ARBA" id="ARBA00023089"/>
    </source>
</evidence>
<keyword evidence="2 5" id="KW-0217">Developmental protein</keyword>
<feature type="region of interest" description="Disordered" evidence="6">
    <location>
        <begin position="68"/>
        <end position="119"/>
    </location>
</feature>
<accession>A0A2N9J7B4</accession>
<reference evidence="7" key="1">
    <citation type="submission" date="2018-02" db="EMBL/GenBank/DDBJ databases">
        <authorList>
            <person name="Cohen D.B."/>
            <person name="Kent A.D."/>
        </authorList>
    </citation>
    <scope>NUCLEOTIDE SEQUENCE</scope>
</reference>
<feature type="compositionally biased region" description="Low complexity" evidence="6">
    <location>
        <begin position="363"/>
        <end position="380"/>
    </location>
</feature>
<sequence length="510" mass="56223">MATLKTISAALKLIDSKKENLKKAFDELQSHSSLLSSFSLTWSDLDSHFTTLHDSLTQRFHLLESLESTQPNPITDPSSSQAPNAKTTPKVPPFSSKTPTQMAKTRVDPNGDVGSAQFATPRPELKGVCERMDGLGLRKFISEYPIGPDEQSGMRNEIPGALLCAPDPAALVLDAMDEFYKENSPGLKGSKRCCVLLLEEFMRIKANVSVEVRERAKVLAFKWLGKVRNSDMNTFVVLELVHLVAAYGLRSEFNVDDAVDLIQTLISKSKQLLAIKFIFEFELTEKFPPVPLLKAHLKEIRNLANKNEARAREMRALNSIIKVIEDHNLDSEYPRADLEKRIEILKKQTANKKRPAAAPPAKPYQAQQQQRQSNKQKQQQTGSKRPRMASPVGPAAVPVNVGGMNSSIPQYHQSHRQSAGLLPEHPAPYGSSSAAAYGMVGQSPTVAYMGSSAGLYGLPGAPVGFAGNPSPSSSHLYSSEQYVPSDYYDRPTAYDGYGVPPQYHPSYYHQ</sequence>
<evidence type="ECO:0000256" key="2">
    <source>
        <dbReference type="ARBA" id="ARBA00022473"/>
    </source>
</evidence>
<comment type="similarity">
    <text evidence="1 5">Belongs to the Frigida family.</text>
</comment>
<protein>
    <recommendedName>
        <fullName evidence="5">FRIGIDA-like protein</fullName>
    </recommendedName>
</protein>
<evidence type="ECO:0000256" key="1">
    <source>
        <dbReference type="ARBA" id="ARBA00008956"/>
    </source>
</evidence>
<feature type="compositionally biased region" description="Polar residues" evidence="6">
    <location>
        <begin position="68"/>
        <end position="87"/>
    </location>
</feature>
<keyword evidence="3 5" id="KW-0221">Differentiation</keyword>
<dbReference type="PANTHER" id="PTHR31791:SF47">
    <property type="entry name" value="INACTIVE FRIGIDA-LIKE PROTEIN 2"/>
    <property type="match status" value="1"/>
</dbReference>
<gene>
    <name evidence="7" type="ORF">FSB_LOCUS61158</name>
</gene>
<evidence type="ECO:0000256" key="3">
    <source>
        <dbReference type="ARBA" id="ARBA00022782"/>
    </source>
</evidence>
<name>A0A2N9J7B4_FAGSY</name>
<dbReference type="AlphaFoldDB" id="A0A2N9J7B4"/>
<evidence type="ECO:0000256" key="5">
    <source>
        <dbReference type="RuleBase" id="RU364012"/>
    </source>
</evidence>
<proteinExistence type="inferred from homology"/>
<dbReference type="GO" id="GO:0030154">
    <property type="term" value="P:cell differentiation"/>
    <property type="evidence" value="ECO:0007669"/>
    <property type="project" value="UniProtKB-KW"/>
</dbReference>
<dbReference type="GO" id="GO:0009908">
    <property type="term" value="P:flower development"/>
    <property type="evidence" value="ECO:0007669"/>
    <property type="project" value="UniProtKB-KW"/>
</dbReference>
<keyword evidence="4 5" id="KW-0287">Flowering</keyword>
<dbReference type="InterPro" id="IPR012474">
    <property type="entry name" value="Frigida"/>
</dbReference>
<dbReference type="Pfam" id="PF07899">
    <property type="entry name" value="Frigida"/>
    <property type="match status" value="1"/>
</dbReference>
<evidence type="ECO:0000313" key="7">
    <source>
        <dbReference type="EMBL" id="SPD33276.1"/>
    </source>
</evidence>
<dbReference type="PANTHER" id="PTHR31791">
    <property type="entry name" value="FRIGIDA-LIKE PROTEIN 3-RELATED"/>
    <property type="match status" value="1"/>
</dbReference>
<dbReference type="EMBL" id="OIVN01006447">
    <property type="protein sequence ID" value="SPD33276.1"/>
    <property type="molecule type" value="Genomic_DNA"/>
</dbReference>
<evidence type="ECO:0000256" key="6">
    <source>
        <dbReference type="SAM" id="MobiDB-lite"/>
    </source>
</evidence>
<feature type="compositionally biased region" description="Low complexity" evidence="6">
    <location>
        <begin position="389"/>
        <end position="403"/>
    </location>
</feature>
<organism evidence="7">
    <name type="scientific">Fagus sylvatica</name>
    <name type="common">Beechnut</name>
    <dbReference type="NCBI Taxonomy" id="28930"/>
    <lineage>
        <taxon>Eukaryota</taxon>
        <taxon>Viridiplantae</taxon>
        <taxon>Streptophyta</taxon>
        <taxon>Embryophyta</taxon>
        <taxon>Tracheophyta</taxon>
        <taxon>Spermatophyta</taxon>
        <taxon>Magnoliopsida</taxon>
        <taxon>eudicotyledons</taxon>
        <taxon>Gunneridae</taxon>
        <taxon>Pentapetalae</taxon>
        <taxon>rosids</taxon>
        <taxon>fabids</taxon>
        <taxon>Fagales</taxon>
        <taxon>Fagaceae</taxon>
        <taxon>Fagus</taxon>
    </lineage>
</organism>